<protein>
    <submittedName>
        <fullName evidence="1">Uncharacterized protein</fullName>
    </submittedName>
</protein>
<feature type="non-terminal residue" evidence="1">
    <location>
        <position position="1"/>
    </location>
</feature>
<dbReference type="EMBL" id="CAJNOC010002061">
    <property type="protein sequence ID" value="CAF0910075.1"/>
    <property type="molecule type" value="Genomic_DNA"/>
</dbReference>
<accession>A0A814A8M4</accession>
<proteinExistence type="predicted"/>
<evidence type="ECO:0000313" key="2">
    <source>
        <dbReference type="Proteomes" id="UP000663879"/>
    </source>
</evidence>
<gene>
    <name evidence="1" type="ORF">OXX778_LOCUS11855</name>
</gene>
<comment type="caution">
    <text evidence="1">The sequence shown here is derived from an EMBL/GenBank/DDBJ whole genome shotgun (WGS) entry which is preliminary data.</text>
</comment>
<sequence length="89" mass="10098">MGCMVDGHVINDKKNIAYHFNKFFTSFKSAGEIPDEDRIKFTYNIFNKNIRHKLGAQFSFKETSLSEVKKTLDAINVKSSPGISDIPII</sequence>
<dbReference type="OrthoDB" id="445826at2759"/>
<name>A0A814A8M4_9BILA</name>
<reference evidence="1" key="1">
    <citation type="submission" date="2021-02" db="EMBL/GenBank/DDBJ databases">
        <authorList>
            <person name="Nowell W R."/>
        </authorList>
    </citation>
    <scope>NUCLEOTIDE SEQUENCE</scope>
    <source>
        <strain evidence="1">Ploen Becks lab</strain>
    </source>
</reference>
<evidence type="ECO:0000313" key="1">
    <source>
        <dbReference type="EMBL" id="CAF0910075.1"/>
    </source>
</evidence>
<keyword evidence="2" id="KW-1185">Reference proteome</keyword>
<dbReference type="Proteomes" id="UP000663879">
    <property type="component" value="Unassembled WGS sequence"/>
</dbReference>
<dbReference type="AlphaFoldDB" id="A0A814A8M4"/>
<organism evidence="1 2">
    <name type="scientific">Brachionus calyciflorus</name>
    <dbReference type="NCBI Taxonomy" id="104777"/>
    <lineage>
        <taxon>Eukaryota</taxon>
        <taxon>Metazoa</taxon>
        <taxon>Spiralia</taxon>
        <taxon>Gnathifera</taxon>
        <taxon>Rotifera</taxon>
        <taxon>Eurotatoria</taxon>
        <taxon>Monogononta</taxon>
        <taxon>Pseudotrocha</taxon>
        <taxon>Ploima</taxon>
        <taxon>Brachionidae</taxon>
        <taxon>Brachionus</taxon>
    </lineage>
</organism>